<evidence type="ECO:0000256" key="2">
    <source>
        <dbReference type="ARBA" id="ARBA00004496"/>
    </source>
</evidence>
<dbReference type="HAMAP" id="MF_00224">
    <property type="entry name" value="DHO_dh_type1"/>
    <property type="match status" value="1"/>
</dbReference>
<dbReference type="InterPro" id="IPR024920">
    <property type="entry name" value="Dihydroorotate_DH_1"/>
</dbReference>
<dbReference type="PANTHER" id="PTHR48109">
    <property type="entry name" value="DIHYDROOROTATE DEHYDROGENASE (QUINONE), MITOCHONDRIAL-RELATED"/>
    <property type="match status" value="1"/>
</dbReference>
<protein>
    <recommendedName>
        <fullName evidence="10">Dihydroorotate dehydrogenase catalytic domain-containing protein</fullName>
    </recommendedName>
</protein>
<keyword evidence="5" id="KW-0963">Cytoplasm</keyword>
<keyword evidence="7" id="KW-0288">FMN</keyword>
<dbReference type="InterPro" id="IPR005720">
    <property type="entry name" value="Dihydroorotate_DH_cat"/>
</dbReference>
<dbReference type="PROSITE" id="PS00911">
    <property type="entry name" value="DHODEHASE_1"/>
    <property type="match status" value="1"/>
</dbReference>
<reference evidence="11" key="1">
    <citation type="submission" date="2018-05" db="EMBL/GenBank/DDBJ databases">
        <authorList>
            <person name="Lanie J.A."/>
            <person name="Ng W.-L."/>
            <person name="Kazmierczak K.M."/>
            <person name="Andrzejewski T.M."/>
            <person name="Davidsen T.M."/>
            <person name="Wayne K.J."/>
            <person name="Tettelin H."/>
            <person name="Glass J.I."/>
            <person name="Rusch D."/>
            <person name="Podicherti R."/>
            <person name="Tsui H.-C.T."/>
            <person name="Winkler M.E."/>
        </authorList>
    </citation>
    <scope>NUCLEOTIDE SEQUENCE</scope>
</reference>
<dbReference type="CDD" id="cd04740">
    <property type="entry name" value="DHOD_1B_like"/>
    <property type="match status" value="1"/>
</dbReference>
<dbReference type="InterPro" id="IPR050074">
    <property type="entry name" value="DHO_dehydrogenase"/>
</dbReference>
<dbReference type="GO" id="GO:0044205">
    <property type="term" value="P:'de novo' UMP biosynthetic process"/>
    <property type="evidence" value="ECO:0007669"/>
    <property type="project" value="UniProtKB-UniPathway"/>
</dbReference>
<evidence type="ECO:0000256" key="6">
    <source>
        <dbReference type="ARBA" id="ARBA00022630"/>
    </source>
</evidence>
<dbReference type="InterPro" id="IPR001295">
    <property type="entry name" value="Dihydroorotate_DH_CS"/>
</dbReference>
<dbReference type="UniPathway" id="UPA00070"/>
<dbReference type="AlphaFoldDB" id="A0A381Q6H7"/>
<evidence type="ECO:0000256" key="1">
    <source>
        <dbReference type="ARBA" id="ARBA00001917"/>
    </source>
</evidence>
<dbReference type="EMBL" id="UINC01001227">
    <property type="protein sequence ID" value="SUZ74912.1"/>
    <property type="molecule type" value="Genomic_DNA"/>
</dbReference>
<dbReference type="InterPro" id="IPR013785">
    <property type="entry name" value="Aldolase_TIM"/>
</dbReference>
<evidence type="ECO:0000256" key="9">
    <source>
        <dbReference type="ARBA" id="ARBA00023002"/>
    </source>
</evidence>
<comment type="similarity">
    <text evidence="4">Belongs to the dihydroorotate dehydrogenase family. Type 1 subfamily.</text>
</comment>
<evidence type="ECO:0000256" key="7">
    <source>
        <dbReference type="ARBA" id="ARBA00022643"/>
    </source>
</evidence>
<dbReference type="NCBIfam" id="TIGR01037">
    <property type="entry name" value="pyrD_sub1_fam"/>
    <property type="match status" value="1"/>
</dbReference>
<comment type="pathway">
    <text evidence="3">Pyrimidine metabolism; UMP biosynthesis via de novo pathway.</text>
</comment>
<gene>
    <name evidence="11" type="ORF">METZ01_LOCUS27766</name>
</gene>
<keyword evidence="6" id="KW-0285">Flavoprotein</keyword>
<dbReference type="SUPFAM" id="SSF51395">
    <property type="entry name" value="FMN-linked oxidoreductases"/>
    <property type="match status" value="1"/>
</dbReference>
<dbReference type="GO" id="GO:0004152">
    <property type="term" value="F:dihydroorotate dehydrogenase activity"/>
    <property type="evidence" value="ECO:0007669"/>
    <property type="project" value="InterPro"/>
</dbReference>
<evidence type="ECO:0000313" key="11">
    <source>
        <dbReference type="EMBL" id="SUZ74912.1"/>
    </source>
</evidence>
<comment type="cofactor">
    <cofactor evidence="1">
        <name>FMN</name>
        <dbReference type="ChEBI" id="CHEBI:58210"/>
    </cofactor>
</comment>
<keyword evidence="8" id="KW-0665">Pyrimidine biosynthesis</keyword>
<dbReference type="InterPro" id="IPR049622">
    <property type="entry name" value="Dihydroorotate_DH_I"/>
</dbReference>
<dbReference type="GO" id="GO:0005737">
    <property type="term" value="C:cytoplasm"/>
    <property type="evidence" value="ECO:0007669"/>
    <property type="project" value="UniProtKB-SubCell"/>
</dbReference>
<name>A0A381Q6H7_9ZZZZ</name>
<dbReference type="NCBIfam" id="NF005574">
    <property type="entry name" value="PRK07259.1"/>
    <property type="match status" value="1"/>
</dbReference>
<comment type="subcellular location">
    <subcellularLocation>
        <location evidence="2">Cytoplasm</location>
    </subcellularLocation>
</comment>
<sequence length="272" mass="28374">MVDFSKIGGVITKGISPEPRLGNPQPRIWETESGLINAIGLDNVGVKDFELSKLDYLREINCAVVVNFFAESTEGYATLAHTLGAMVGVDALEANISCPNVKSGGREFGVDPAAAADVTRASREATNCPLIVKLSPDVSNIGEIASAVADAGADAITVANSIPAMAIDIDSRRPRLSFGRGGLTGPAVRPIVTRLVYESAQATNIPIIASGGASSWRDVVEFMLAGASAVQAGTVNFVNPRASVEMAEGLETYCRQNGINSLEQLVGAVNMP</sequence>
<dbReference type="InterPro" id="IPR012135">
    <property type="entry name" value="Dihydroorotate_DH_1_2"/>
</dbReference>
<feature type="domain" description="Dihydroorotate dehydrogenase catalytic" evidence="10">
    <location>
        <begin position="2"/>
        <end position="251"/>
    </location>
</feature>
<dbReference type="Pfam" id="PF01180">
    <property type="entry name" value="DHO_dh"/>
    <property type="match status" value="1"/>
</dbReference>
<evidence type="ECO:0000259" key="10">
    <source>
        <dbReference type="Pfam" id="PF01180"/>
    </source>
</evidence>
<dbReference type="PANTHER" id="PTHR48109:SF1">
    <property type="entry name" value="DIHYDROOROTATE DEHYDROGENASE (FUMARATE)"/>
    <property type="match status" value="1"/>
</dbReference>
<organism evidence="11">
    <name type="scientific">marine metagenome</name>
    <dbReference type="NCBI Taxonomy" id="408172"/>
    <lineage>
        <taxon>unclassified sequences</taxon>
        <taxon>metagenomes</taxon>
        <taxon>ecological metagenomes</taxon>
    </lineage>
</organism>
<evidence type="ECO:0000256" key="4">
    <source>
        <dbReference type="ARBA" id="ARBA00008008"/>
    </source>
</evidence>
<evidence type="ECO:0000256" key="5">
    <source>
        <dbReference type="ARBA" id="ARBA00022490"/>
    </source>
</evidence>
<accession>A0A381Q6H7</accession>
<evidence type="ECO:0000256" key="8">
    <source>
        <dbReference type="ARBA" id="ARBA00022975"/>
    </source>
</evidence>
<dbReference type="PIRSF" id="PIRSF000164">
    <property type="entry name" value="DHO_oxidase"/>
    <property type="match status" value="1"/>
</dbReference>
<dbReference type="GO" id="GO:0006207">
    <property type="term" value="P:'de novo' pyrimidine nucleobase biosynthetic process"/>
    <property type="evidence" value="ECO:0007669"/>
    <property type="project" value="InterPro"/>
</dbReference>
<evidence type="ECO:0000256" key="3">
    <source>
        <dbReference type="ARBA" id="ARBA00004725"/>
    </source>
</evidence>
<dbReference type="Gene3D" id="3.20.20.70">
    <property type="entry name" value="Aldolase class I"/>
    <property type="match status" value="1"/>
</dbReference>
<keyword evidence="9" id="KW-0560">Oxidoreductase</keyword>
<proteinExistence type="inferred from homology"/>
<dbReference type="InterPro" id="IPR033888">
    <property type="entry name" value="DHOD_1B"/>
</dbReference>